<gene>
    <name evidence="3" type="ORF">N5D93_30690</name>
</gene>
<feature type="domain" description="Helicase ATP-binding" evidence="1">
    <location>
        <begin position="34"/>
        <end position="179"/>
    </location>
</feature>
<sequence>MNNALFPEDVAHMAATTFPPPRAFQQTAHEELRAGRRAGHKNQLIMAPTGAGKTYLGLRIANEALQRGKRATFVCDRVALINQTSRAADSYGLNNHGVIQASHWRVNPCLPFQIASAQTLASRGWPASDVIIIDEAHTQLSVWTDHIQTCSASVVGLSATPFSPGLGKLFTNLINAATMNDLTQQGILVPLRVLSAKRVNMEGAATAGGEWTEAAAAERGMGIVGDVVSEWIRHGEGRKTICFGSTIAHCEELCRQFNEAGVMAAVYSQNTTQTERDMLLAEYEKPDSVIRILISVEALAKGFDVKDVGCVIDSRPLRKSLSTAIQMWGRGLRSSPETGKTDCILLDHSGNFIRFLKDFENIFYNGLIALDAGEKLDKEIRRETKESEREGCPSCGHTPFARRCMACGFEVQKQALVEVEAGEMLPVMLGKKKLADDRRHLFEQLCTYAREKSAEDKQEKRARALFHDITGDWPSWDWKFQDMPNTPPTRNTLGKITSLRLAFLKGKEKGGANANV</sequence>
<keyword evidence="3" id="KW-0347">Helicase</keyword>
<keyword evidence="3" id="KW-0067">ATP-binding</keyword>
<dbReference type="InterPro" id="IPR014001">
    <property type="entry name" value="Helicase_ATP-bd"/>
</dbReference>
<dbReference type="GO" id="GO:0016787">
    <property type="term" value="F:hydrolase activity"/>
    <property type="evidence" value="ECO:0007669"/>
    <property type="project" value="InterPro"/>
</dbReference>
<dbReference type="InterPro" id="IPR006935">
    <property type="entry name" value="Helicase/UvrB_N"/>
</dbReference>
<dbReference type="GO" id="GO:0005829">
    <property type="term" value="C:cytosol"/>
    <property type="evidence" value="ECO:0007669"/>
    <property type="project" value="TreeGrafter"/>
</dbReference>
<evidence type="ECO:0000259" key="2">
    <source>
        <dbReference type="PROSITE" id="PS51194"/>
    </source>
</evidence>
<dbReference type="PROSITE" id="PS51192">
    <property type="entry name" value="HELICASE_ATP_BIND_1"/>
    <property type="match status" value="1"/>
</dbReference>
<dbReference type="PROSITE" id="PS51194">
    <property type="entry name" value="HELICASE_CTER"/>
    <property type="match status" value="1"/>
</dbReference>
<evidence type="ECO:0000313" key="4">
    <source>
        <dbReference type="Proteomes" id="UP001161094"/>
    </source>
</evidence>
<dbReference type="GO" id="GO:0005524">
    <property type="term" value="F:ATP binding"/>
    <property type="evidence" value="ECO:0007669"/>
    <property type="project" value="InterPro"/>
</dbReference>
<dbReference type="GO" id="GO:0003677">
    <property type="term" value="F:DNA binding"/>
    <property type="evidence" value="ECO:0007669"/>
    <property type="project" value="InterPro"/>
</dbReference>
<feature type="domain" description="Helicase C-terminal" evidence="2">
    <location>
        <begin position="227"/>
        <end position="384"/>
    </location>
</feature>
<proteinExistence type="predicted"/>
<protein>
    <submittedName>
        <fullName evidence="3">DEAD/DEAH box helicase family protein</fullName>
    </submittedName>
</protein>
<dbReference type="Proteomes" id="UP001161094">
    <property type="component" value="Unassembled WGS sequence"/>
</dbReference>
<dbReference type="AlphaFoldDB" id="A0AA42S7E1"/>
<organism evidence="3 4">
    <name type="scientific">Achromobacter spanius</name>
    <dbReference type="NCBI Taxonomy" id="217203"/>
    <lineage>
        <taxon>Bacteria</taxon>
        <taxon>Pseudomonadati</taxon>
        <taxon>Pseudomonadota</taxon>
        <taxon>Betaproteobacteria</taxon>
        <taxon>Burkholderiales</taxon>
        <taxon>Alcaligenaceae</taxon>
        <taxon>Achromobacter</taxon>
    </lineage>
</organism>
<dbReference type="InterPro" id="IPR001650">
    <property type="entry name" value="Helicase_C-like"/>
</dbReference>
<keyword evidence="3" id="KW-0378">Hydrolase</keyword>
<dbReference type="Pfam" id="PF04851">
    <property type="entry name" value="ResIII"/>
    <property type="match status" value="1"/>
</dbReference>
<dbReference type="InterPro" id="IPR050742">
    <property type="entry name" value="Helicase_Restrict-Modif_Enz"/>
</dbReference>
<evidence type="ECO:0000313" key="3">
    <source>
        <dbReference type="EMBL" id="MDH0740199.1"/>
    </source>
</evidence>
<dbReference type="PANTHER" id="PTHR47396:SF1">
    <property type="entry name" value="ATP-DEPENDENT HELICASE IRC3-RELATED"/>
    <property type="match status" value="1"/>
</dbReference>
<dbReference type="Gene3D" id="3.40.50.300">
    <property type="entry name" value="P-loop containing nucleotide triphosphate hydrolases"/>
    <property type="match status" value="2"/>
</dbReference>
<name>A0AA42S7E1_9BURK</name>
<dbReference type="RefSeq" id="WP_279997604.1">
    <property type="nucleotide sequence ID" value="NZ_JAOCDZ010000038.1"/>
</dbReference>
<dbReference type="GO" id="GO:0004386">
    <property type="term" value="F:helicase activity"/>
    <property type="evidence" value="ECO:0007669"/>
    <property type="project" value="UniProtKB-KW"/>
</dbReference>
<dbReference type="Pfam" id="PF00271">
    <property type="entry name" value="Helicase_C"/>
    <property type="match status" value="1"/>
</dbReference>
<accession>A0AA42S7E1</accession>
<reference evidence="3" key="1">
    <citation type="submission" date="2022-09" db="EMBL/GenBank/DDBJ databases">
        <title>Intensive care unit water sources are persistently colonized with multi-drug resistant bacteria and are the site of extensive horizontal gene transfer of antibiotic resistance genes.</title>
        <authorList>
            <person name="Diorio-Toth L."/>
        </authorList>
    </citation>
    <scope>NUCLEOTIDE SEQUENCE</scope>
    <source>
        <strain evidence="3">GD03843</strain>
    </source>
</reference>
<comment type="caution">
    <text evidence="3">The sequence shown here is derived from an EMBL/GenBank/DDBJ whole genome shotgun (WGS) entry which is preliminary data.</text>
</comment>
<dbReference type="EMBL" id="JAOCDZ010000038">
    <property type="protein sequence ID" value="MDH0740199.1"/>
    <property type="molecule type" value="Genomic_DNA"/>
</dbReference>
<dbReference type="SMART" id="SM00487">
    <property type="entry name" value="DEXDc"/>
    <property type="match status" value="1"/>
</dbReference>
<evidence type="ECO:0000259" key="1">
    <source>
        <dbReference type="PROSITE" id="PS51192"/>
    </source>
</evidence>
<dbReference type="InterPro" id="IPR027417">
    <property type="entry name" value="P-loop_NTPase"/>
</dbReference>
<dbReference type="PANTHER" id="PTHR47396">
    <property type="entry name" value="TYPE I RESTRICTION ENZYME ECOKI R PROTEIN"/>
    <property type="match status" value="1"/>
</dbReference>
<keyword evidence="3" id="KW-0547">Nucleotide-binding</keyword>
<dbReference type="SMART" id="SM00490">
    <property type="entry name" value="HELICc"/>
    <property type="match status" value="1"/>
</dbReference>
<dbReference type="SUPFAM" id="SSF52540">
    <property type="entry name" value="P-loop containing nucleoside triphosphate hydrolases"/>
    <property type="match status" value="1"/>
</dbReference>